<evidence type="ECO:0000256" key="12">
    <source>
        <dbReference type="SAM" id="SignalP"/>
    </source>
</evidence>
<dbReference type="GO" id="GO:0051607">
    <property type="term" value="P:defense response to virus"/>
    <property type="evidence" value="ECO:0007669"/>
    <property type="project" value="UniProtKB-KW"/>
</dbReference>
<keyword evidence="5" id="KW-0964">Secreted</keyword>
<dbReference type="GO" id="GO:0002683">
    <property type="term" value="P:negative regulation of immune system process"/>
    <property type="evidence" value="ECO:0007669"/>
    <property type="project" value="UniProtKB-ARBA"/>
</dbReference>
<comment type="subcellular location">
    <subcellularLocation>
        <location evidence="1">Secreted</location>
    </subcellularLocation>
</comment>
<dbReference type="EMBL" id="LR760968">
    <property type="protein sequence ID" value="CAB0000113.1"/>
    <property type="molecule type" value="Genomic_DNA"/>
</dbReference>
<keyword evidence="9" id="KW-0325">Glycoprotein</keyword>
<dbReference type="KEGG" id="csyr:103260915"/>
<evidence type="ECO:0000256" key="1">
    <source>
        <dbReference type="ARBA" id="ARBA00004613"/>
    </source>
</evidence>
<dbReference type="InterPro" id="IPR009079">
    <property type="entry name" value="4_helix_cytokine-like_core"/>
</dbReference>
<dbReference type="SUPFAM" id="SSF47266">
    <property type="entry name" value="4-helical cytokines"/>
    <property type="match status" value="1"/>
</dbReference>
<dbReference type="GO" id="GO:0005615">
    <property type="term" value="C:extracellular space"/>
    <property type="evidence" value="ECO:0007669"/>
    <property type="project" value="UniProtKB-KW"/>
</dbReference>
<evidence type="ECO:0000256" key="6">
    <source>
        <dbReference type="ARBA" id="ARBA00022729"/>
    </source>
</evidence>
<dbReference type="RefSeq" id="XP_008056757.1">
    <property type="nucleotide sequence ID" value="XM_008058566.1"/>
</dbReference>
<evidence type="ECO:0000256" key="2">
    <source>
        <dbReference type="ARBA" id="ARBA00011033"/>
    </source>
</evidence>
<reference evidence="15" key="2">
    <citation type="submission" date="2025-04" db="UniProtKB">
        <authorList>
            <consortium name="RefSeq"/>
        </authorList>
    </citation>
    <scope>IDENTIFICATION</scope>
</reference>
<dbReference type="Gene3D" id="1.20.1250.10">
    <property type="match status" value="1"/>
</dbReference>
<comment type="subunit">
    <text evidence="3">Monomer.</text>
</comment>
<dbReference type="InterPro" id="IPR000471">
    <property type="entry name" value="Interferon_alpha/beta/delta"/>
</dbReference>
<dbReference type="GO" id="GO:0045321">
    <property type="term" value="P:leukocyte activation"/>
    <property type="evidence" value="ECO:0007669"/>
    <property type="project" value="UniProtKB-ARBA"/>
</dbReference>
<organism evidence="14 15">
    <name type="scientific">Carlito syrichta</name>
    <name type="common">Philippine tarsier</name>
    <name type="synonym">Tarsius syrichta</name>
    <dbReference type="NCBI Taxonomy" id="1868482"/>
    <lineage>
        <taxon>Eukaryota</taxon>
        <taxon>Metazoa</taxon>
        <taxon>Chordata</taxon>
        <taxon>Craniata</taxon>
        <taxon>Vertebrata</taxon>
        <taxon>Euteleostomi</taxon>
        <taxon>Mammalia</taxon>
        <taxon>Eutheria</taxon>
        <taxon>Euarchontoglires</taxon>
        <taxon>Primates</taxon>
        <taxon>Haplorrhini</taxon>
        <taxon>Tarsiiformes</taxon>
        <taxon>Tarsiidae</taxon>
        <taxon>Carlito</taxon>
    </lineage>
</organism>
<evidence type="ECO:0000256" key="8">
    <source>
        <dbReference type="ARBA" id="ARBA00023157"/>
    </source>
</evidence>
<keyword evidence="14" id="KW-1185">Reference proteome</keyword>
<evidence type="ECO:0000256" key="4">
    <source>
        <dbReference type="ARBA" id="ARBA00022514"/>
    </source>
</evidence>
<evidence type="ECO:0000256" key="7">
    <source>
        <dbReference type="ARBA" id="ARBA00023118"/>
    </source>
</evidence>
<dbReference type="PANTHER" id="PTHR11691:SF73">
    <property type="entry name" value="INTERFERON BETA"/>
    <property type="match status" value="1"/>
</dbReference>
<dbReference type="PROSITE" id="PS00252">
    <property type="entry name" value="INTERFERON_A_B_D"/>
    <property type="match status" value="1"/>
</dbReference>
<protein>
    <recommendedName>
        <fullName evidence="10">Interferon beta</fullName>
    </recommendedName>
</protein>
<dbReference type="PRINTS" id="PR00266">
    <property type="entry name" value="INTERFERONAB"/>
</dbReference>
<evidence type="ECO:0000313" key="15">
    <source>
        <dbReference type="RefSeq" id="XP_008056757.1"/>
    </source>
</evidence>
<feature type="signal peptide" evidence="12">
    <location>
        <begin position="1"/>
        <end position="21"/>
    </location>
</feature>
<dbReference type="GO" id="GO:0005126">
    <property type="term" value="F:cytokine receptor binding"/>
    <property type="evidence" value="ECO:0007669"/>
    <property type="project" value="InterPro"/>
</dbReference>
<dbReference type="GO" id="GO:0005125">
    <property type="term" value="F:cytokine activity"/>
    <property type="evidence" value="ECO:0007669"/>
    <property type="project" value="UniProtKB-KW"/>
</dbReference>
<keyword evidence="8" id="KW-1015">Disulfide bond</keyword>
<reference evidence="13" key="1">
    <citation type="journal article" date="2020" name="Genomics">
        <title>Comparative genomic analysis of eutherian interferon genes.</title>
        <authorList>
            <person name="Premzl M."/>
        </authorList>
    </citation>
    <scope>NUCLEOTIDE SEQUENCE</scope>
</reference>
<accession>A0A1U7TUJ7</accession>
<dbReference type="SMART" id="SM00076">
    <property type="entry name" value="IFabd"/>
    <property type="match status" value="1"/>
</dbReference>
<keyword evidence="4 11" id="KW-0202">Cytokine</keyword>
<dbReference type="FunFam" id="1.20.1250.10:FF:000026">
    <property type="entry name" value="Interferon beta"/>
    <property type="match status" value="1"/>
</dbReference>
<sequence length="187" mass="22139">MTNRCLLQVALLLCFSMTALSMSDDLLQFRLRSSSLECQNLLWQLNASLEDCLKNRMNFGIPEEIKQPQQFQNMDTTLVIYKMLQKIFDIFTRDFSSTGWNETIVENFLANVYQQIDRLETIVGEKLKKKDIPTGYTVRLMRLNSYYFRIVGYLKAKEYSSCAWTIVRQELLKNFFFINRLSDYLQI</sequence>
<proteinExistence type="inferred from homology"/>
<dbReference type="GO" id="GO:0051241">
    <property type="term" value="P:negative regulation of multicellular organismal process"/>
    <property type="evidence" value="ECO:0007669"/>
    <property type="project" value="UniProtKB-ARBA"/>
</dbReference>
<dbReference type="GeneID" id="103260915"/>
<dbReference type="Pfam" id="PF00143">
    <property type="entry name" value="Interferon"/>
    <property type="match status" value="1"/>
</dbReference>
<dbReference type="GO" id="GO:0006955">
    <property type="term" value="P:immune response"/>
    <property type="evidence" value="ECO:0007669"/>
    <property type="project" value="UniProtKB-ARBA"/>
</dbReference>
<keyword evidence="7 11" id="KW-0051">Antiviral defense</keyword>
<dbReference type="AlphaFoldDB" id="A0A1U7TUJ7"/>
<dbReference type="CTD" id="3456"/>
<feature type="chain" id="PRO_5044566506" description="Interferon beta" evidence="12">
    <location>
        <begin position="22"/>
        <end position="187"/>
    </location>
</feature>
<keyword evidence="6 12" id="KW-0732">Signal</keyword>
<evidence type="ECO:0000313" key="13">
    <source>
        <dbReference type="EMBL" id="CAB0000113.1"/>
    </source>
</evidence>
<evidence type="ECO:0000256" key="3">
    <source>
        <dbReference type="ARBA" id="ARBA00011245"/>
    </source>
</evidence>
<name>A0A1U7TUJ7_CARSF</name>
<comment type="similarity">
    <text evidence="2 11">Belongs to the alpha/beta interferon family.</text>
</comment>
<dbReference type="PANTHER" id="PTHR11691">
    <property type="entry name" value="TYPE I INTERFERON"/>
    <property type="match status" value="1"/>
</dbReference>
<evidence type="ECO:0000256" key="11">
    <source>
        <dbReference type="RuleBase" id="RU000436"/>
    </source>
</evidence>
<evidence type="ECO:0000256" key="9">
    <source>
        <dbReference type="ARBA" id="ARBA00023180"/>
    </source>
</evidence>
<dbReference type="GO" id="GO:0071359">
    <property type="term" value="P:cellular response to dsRNA"/>
    <property type="evidence" value="ECO:0007669"/>
    <property type="project" value="UniProtKB-ARBA"/>
</dbReference>
<dbReference type="GO" id="GO:0009893">
    <property type="term" value="P:positive regulation of metabolic process"/>
    <property type="evidence" value="ECO:0007669"/>
    <property type="project" value="UniProtKB-ARBA"/>
</dbReference>
<evidence type="ECO:0000256" key="5">
    <source>
        <dbReference type="ARBA" id="ARBA00022525"/>
    </source>
</evidence>
<dbReference type="OrthoDB" id="8922121at2759"/>
<dbReference type="GO" id="GO:0098586">
    <property type="term" value="P:cellular response to virus"/>
    <property type="evidence" value="ECO:0007669"/>
    <property type="project" value="UniProtKB-ARBA"/>
</dbReference>
<dbReference type="Proteomes" id="UP000189704">
    <property type="component" value="Unplaced"/>
</dbReference>
<gene>
    <name evidence="15" type="primary">IFNB1</name>
    <name evidence="13" type="synonym">IF1DA1</name>
</gene>
<evidence type="ECO:0000313" key="14">
    <source>
        <dbReference type="Proteomes" id="UP000189704"/>
    </source>
</evidence>
<evidence type="ECO:0000256" key="10">
    <source>
        <dbReference type="ARBA" id="ARBA00073109"/>
    </source>
</evidence>